<sequence>MYVKPSRARILGLKDSLTCATKGTLSIYAYLQHSKQLVTTLISSGAVITLDDVTLYVFNGLSSKYKDCQTGLALVSGKPKNGLYELTKNLSTSLKKTINLVALHTRIIIYLIVYVDDLIVIGNSDSTISLFLTKLGTQFSIKDLGNLTYFLGVQFIRTSNEREDIVDHASMAGAKSSLTPLATTNSLMLDDSAHLPNPKEYQFAHHPTTNHWIALKHVIRYLIGTTDHGLFLHKNSFLIYMPFLMQIVQEITMIGHPLVIMLFFLNKISRSANKKHYVARSSSEAKYRFVATTTAKIVLPSKSIPKTSTQLCSASCHLL</sequence>
<protein>
    <recommendedName>
        <fullName evidence="4">Reverse transcriptase Ty1/copia-type domain-containing protein</fullName>
    </recommendedName>
</protein>
<dbReference type="AlphaFoldDB" id="A0A3Q7GHI6"/>
<keyword evidence="3" id="KW-1185">Reference proteome</keyword>
<reference evidence="2" key="2">
    <citation type="submission" date="2019-01" db="UniProtKB">
        <authorList>
            <consortium name="EnsemblPlants"/>
        </authorList>
    </citation>
    <scope>IDENTIFICATION</scope>
    <source>
        <strain evidence="2">cv. Heinz 1706</strain>
    </source>
</reference>
<dbReference type="InParanoid" id="A0A3Q7GHI6"/>
<dbReference type="Gramene" id="Solyc05g018825.1.1">
    <property type="protein sequence ID" value="Solyc05g018825.1.1"/>
    <property type="gene ID" value="Solyc05g018825.1"/>
</dbReference>
<keyword evidence="1" id="KW-0812">Transmembrane</keyword>
<keyword evidence="1" id="KW-1133">Transmembrane helix</keyword>
<name>A0A3Q7GHI6_SOLLC</name>
<dbReference type="PANTHER" id="PTHR11439:SF489">
    <property type="entry name" value="RNA-DIRECTED DNA POLYMERASE"/>
    <property type="match status" value="1"/>
</dbReference>
<evidence type="ECO:0000313" key="3">
    <source>
        <dbReference type="Proteomes" id="UP000004994"/>
    </source>
</evidence>
<evidence type="ECO:0000256" key="1">
    <source>
        <dbReference type="SAM" id="Phobius"/>
    </source>
</evidence>
<dbReference type="STRING" id="4081.A0A3Q7GHI6"/>
<feature type="transmembrane region" description="Helical" evidence="1">
    <location>
        <begin position="237"/>
        <end position="265"/>
    </location>
</feature>
<organism evidence="2">
    <name type="scientific">Solanum lycopersicum</name>
    <name type="common">Tomato</name>
    <name type="synonym">Lycopersicon esculentum</name>
    <dbReference type="NCBI Taxonomy" id="4081"/>
    <lineage>
        <taxon>Eukaryota</taxon>
        <taxon>Viridiplantae</taxon>
        <taxon>Streptophyta</taxon>
        <taxon>Embryophyta</taxon>
        <taxon>Tracheophyta</taxon>
        <taxon>Spermatophyta</taxon>
        <taxon>Magnoliopsida</taxon>
        <taxon>eudicotyledons</taxon>
        <taxon>Gunneridae</taxon>
        <taxon>Pentapetalae</taxon>
        <taxon>asterids</taxon>
        <taxon>lamiids</taxon>
        <taxon>Solanales</taxon>
        <taxon>Solanaceae</taxon>
        <taxon>Solanoideae</taxon>
        <taxon>Solaneae</taxon>
        <taxon>Solanum</taxon>
        <taxon>Solanum subgen. Lycopersicon</taxon>
    </lineage>
</organism>
<dbReference type="EnsemblPlants" id="Solyc05g018825.1.1">
    <property type="protein sequence ID" value="Solyc05g018825.1.1"/>
    <property type="gene ID" value="Solyc05g018825.1"/>
</dbReference>
<proteinExistence type="predicted"/>
<keyword evidence="1" id="KW-0472">Membrane</keyword>
<evidence type="ECO:0000313" key="2">
    <source>
        <dbReference type="EnsemblPlants" id="Solyc05g018825.1.1"/>
    </source>
</evidence>
<reference evidence="2" key="1">
    <citation type="journal article" date="2012" name="Nature">
        <title>The tomato genome sequence provides insights into fleshy fruit evolution.</title>
        <authorList>
            <consortium name="Tomato Genome Consortium"/>
        </authorList>
    </citation>
    <scope>NUCLEOTIDE SEQUENCE [LARGE SCALE GENOMIC DNA]</scope>
    <source>
        <strain evidence="2">cv. Heinz 1706</strain>
    </source>
</reference>
<evidence type="ECO:0008006" key="4">
    <source>
        <dbReference type="Google" id="ProtNLM"/>
    </source>
</evidence>
<dbReference type="Proteomes" id="UP000004994">
    <property type="component" value="Chromosome 5"/>
</dbReference>
<dbReference type="PANTHER" id="PTHR11439">
    <property type="entry name" value="GAG-POL-RELATED RETROTRANSPOSON"/>
    <property type="match status" value="1"/>
</dbReference>
<accession>A0A3Q7GHI6</accession>